<gene>
    <name evidence="2" type="ordered locus">AM1_D0232</name>
</gene>
<name>A8ZNY9_ACAM1</name>
<accession>A8ZNY9</accession>
<dbReference type="EMBL" id="CP000841">
    <property type="protein sequence ID" value="ABW32725.1"/>
    <property type="molecule type" value="Genomic_DNA"/>
</dbReference>
<keyword evidence="1" id="KW-1133">Transmembrane helix</keyword>
<keyword evidence="2" id="KW-0614">Plasmid</keyword>
<sequence length="42" mass="5172">MLQSTLQYLNSVDFWVKISILILEILIYRWAIYNLEDKYFSK</sequence>
<organism evidence="2 3">
    <name type="scientific">Acaryochloris marina (strain MBIC 11017)</name>
    <dbReference type="NCBI Taxonomy" id="329726"/>
    <lineage>
        <taxon>Bacteria</taxon>
        <taxon>Bacillati</taxon>
        <taxon>Cyanobacteriota</taxon>
        <taxon>Cyanophyceae</taxon>
        <taxon>Acaryochloridales</taxon>
        <taxon>Acaryochloridaceae</taxon>
        <taxon>Acaryochloris</taxon>
    </lineage>
</organism>
<evidence type="ECO:0000256" key="1">
    <source>
        <dbReference type="SAM" id="Phobius"/>
    </source>
</evidence>
<dbReference type="KEGG" id="amr:AM1_D0232"/>
<feature type="transmembrane region" description="Helical" evidence="1">
    <location>
        <begin position="14"/>
        <end position="32"/>
    </location>
</feature>
<dbReference type="HOGENOM" id="CLU_3245630_0_0_3"/>
<evidence type="ECO:0000313" key="3">
    <source>
        <dbReference type="Proteomes" id="UP000000268"/>
    </source>
</evidence>
<dbReference type="AlphaFoldDB" id="A8ZNY9"/>
<proteinExistence type="predicted"/>
<dbReference type="Proteomes" id="UP000000268">
    <property type="component" value="Plasmid pREB4"/>
</dbReference>
<evidence type="ECO:0000313" key="2">
    <source>
        <dbReference type="EMBL" id="ABW32725.1"/>
    </source>
</evidence>
<reference evidence="2 3" key="1">
    <citation type="journal article" date="2008" name="Proc. Natl. Acad. Sci. U.S.A.">
        <title>Niche adaptation and genome expansion in the chlorophyll d-producing cyanobacterium Acaryochloris marina.</title>
        <authorList>
            <person name="Swingley W.D."/>
            <person name="Chen M."/>
            <person name="Cheung P.C."/>
            <person name="Conrad A.L."/>
            <person name="Dejesa L.C."/>
            <person name="Hao J."/>
            <person name="Honchak B.M."/>
            <person name="Karbach L.E."/>
            <person name="Kurdoglu A."/>
            <person name="Lahiri S."/>
            <person name="Mastrian S.D."/>
            <person name="Miyashita H."/>
            <person name="Page L."/>
            <person name="Ramakrishna P."/>
            <person name="Satoh S."/>
            <person name="Sattley W.M."/>
            <person name="Shimada Y."/>
            <person name="Taylor H.L."/>
            <person name="Tomo T."/>
            <person name="Tsuchiya T."/>
            <person name="Wang Z.T."/>
            <person name="Raymond J."/>
            <person name="Mimuro M."/>
            <person name="Blankenship R.E."/>
            <person name="Touchman J.W."/>
        </authorList>
    </citation>
    <scope>NUCLEOTIDE SEQUENCE [LARGE SCALE GENOMIC DNA]</scope>
    <source>
        <strain evidence="3">MBIC 11017</strain>
        <plasmid evidence="3">Plasmid pREB4</plasmid>
    </source>
</reference>
<keyword evidence="3" id="KW-1185">Reference proteome</keyword>
<geneLocation type="plasmid" evidence="2 3">
    <name>pREB4</name>
</geneLocation>
<keyword evidence="1" id="KW-0812">Transmembrane</keyword>
<keyword evidence="1" id="KW-0472">Membrane</keyword>
<protein>
    <submittedName>
        <fullName evidence="2">Uncharacterized protein</fullName>
    </submittedName>
</protein>